<name>A0A8X6IHV0_TRICU</name>
<evidence type="ECO:0000313" key="2">
    <source>
        <dbReference type="EMBL" id="GFQ77475.1"/>
    </source>
</evidence>
<evidence type="ECO:0008006" key="4">
    <source>
        <dbReference type="Google" id="ProtNLM"/>
    </source>
</evidence>
<keyword evidence="3" id="KW-1185">Reference proteome</keyword>
<dbReference type="AlphaFoldDB" id="A0A8X6IHV0"/>
<reference evidence="2" key="1">
    <citation type="submission" date="2020-07" db="EMBL/GenBank/DDBJ databases">
        <title>Multicomponent nature underlies the extraordinary mechanical properties of spider dragline silk.</title>
        <authorList>
            <person name="Kono N."/>
            <person name="Nakamura H."/>
            <person name="Mori M."/>
            <person name="Yoshida Y."/>
            <person name="Ohtoshi R."/>
            <person name="Malay A.D."/>
            <person name="Moran D.A.P."/>
            <person name="Tomita M."/>
            <person name="Numata K."/>
            <person name="Arakawa K."/>
        </authorList>
    </citation>
    <scope>NUCLEOTIDE SEQUENCE</scope>
</reference>
<keyword evidence="1" id="KW-0732">Signal</keyword>
<protein>
    <recommendedName>
        <fullName evidence="4">Secreted protein</fullName>
    </recommendedName>
</protein>
<dbReference type="Proteomes" id="UP000887116">
    <property type="component" value="Unassembled WGS sequence"/>
</dbReference>
<sequence length="78" mass="8633">MCAVWLCSAVLQAPTVLALGSPRTIKASCPAEHCKWRPTADGKSFEPSEALYRDLHHSATRPVRMRPSFSLNEKPGRI</sequence>
<evidence type="ECO:0000313" key="3">
    <source>
        <dbReference type="Proteomes" id="UP000887116"/>
    </source>
</evidence>
<organism evidence="2 3">
    <name type="scientific">Trichonephila clavata</name>
    <name type="common">Joro spider</name>
    <name type="synonym">Nephila clavata</name>
    <dbReference type="NCBI Taxonomy" id="2740835"/>
    <lineage>
        <taxon>Eukaryota</taxon>
        <taxon>Metazoa</taxon>
        <taxon>Ecdysozoa</taxon>
        <taxon>Arthropoda</taxon>
        <taxon>Chelicerata</taxon>
        <taxon>Arachnida</taxon>
        <taxon>Araneae</taxon>
        <taxon>Araneomorphae</taxon>
        <taxon>Entelegynae</taxon>
        <taxon>Araneoidea</taxon>
        <taxon>Nephilidae</taxon>
        <taxon>Trichonephila</taxon>
    </lineage>
</organism>
<evidence type="ECO:0000256" key="1">
    <source>
        <dbReference type="SAM" id="SignalP"/>
    </source>
</evidence>
<comment type="caution">
    <text evidence="2">The sequence shown here is derived from an EMBL/GenBank/DDBJ whole genome shotgun (WGS) entry which is preliminary data.</text>
</comment>
<feature type="signal peptide" evidence="1">
    <location>
        <begin position="1"/>
        <end position="18"/>
    </location>
</feature>
<accession>A0A8X6IHV0</accession>
<gene>
    <name evidence="2" type="ORF">TNCT_475311</name>
</gene>
<proteinExistence type="predicted"/>
<dbReference type="EMBL" id="BMAO01002015">
    <property type="protein sequence ID" value="GFQ77475.1"/>
    <property type="molecule type" value="Genomic_DNA"/>
</dbReference>
<feature type="chain" id="PRO_5036470185" description="Secreted protein" evidence="1">
    <location>
        <begin position="19"/>
        <end position="78"/>
    </location>
</feature>